<gene>
    <name evidence="1" type="ordered locus">STAUR_0053</name>
</gene>
<dbReference type="AlphaFoldDB" id="E3FIW2"/>
<protein>
    <submittedName>
        <fullName evidence="1">Uncharacterized protein</fullName>
    </submittedName>
</protein>
<keyword evidence="2" id="KW-1185">Reference proteome</keyword>
<dbReference type="Proteomes" id="UP000001351">
    <property type="component" value="Chromosome"/>
</dbReference>
<dbReference type="eggNOG" id="ENOG5032QG5">
    <property type="taxonomic scope" value="Bacteria"/>
</dbReference>
<dbReference type="EMBL" id="CP002271">
    <property type="protein sequence ID" value="ADO67862.1"/>
    <property type="molecule type" value="Genomic_DNA"/>
</dbReference>
<dbReference type="HOGENOM" id="CLU_1115237_0_0_7"/>
<proteinExistence type="predicted"/>
<evidence type="ECO:0000313" key="2">
    <source>
        <dbReference type="Proteomes" id="UP000001351"/>
    </source>
</evidence>
<name>E3FIW2_STIAD</name>
<sequence length="249" mass="27287">MHSGPDRIERHSMKRLHVLFPVSPPRPSLWKTGALLLLAAQVTACAPEPGPPLEPGSDTPQVTATLTLSAVSEDPGTGTEPSPDRHVYCEELTSQSALGILDFRYDAYVVTALASQEVQLRSDVRHSAYTSYPHGYGYPLSLTGIREDGTLTDLITLSYQNALDTGTAAAGYQVKEGRQYILVYKTFSQFTPLTYCLTLPPALALEGRIDVPLKPILFPDEEGPITLQNPRPDVLSTFVPWLNERVKNP</sequence>
<evidence type="ECO:0000313" key="1">
    <source>
        <dbReference type="EMBL" id="ADO67862.1"/>
    </source>
</evidence>
<reference evidence="1 2" key="1">
    <citation type="journal article" date="2011" name="Mol. Biol. Evol.">
        <title>Comparative genomic analysis of fruiting body formation in Myxococcales.</title>
        <authorList>
            <person name="Huntley S."/>
            <person name="Hamann N."/>
            <person name="Wegener-Feldbrugge S."/>
            <person name="Treuner-Lange A."/>
            <person name="Kube M."/>
            <person name="Reinhardt R."/>
            <person name="Klages S."/>
            <person name="Muller R."/>
            <person name="Ronning C.M."/>
            <person name="Nierman W.C."/>
            <person name="Sogaard-Andersen L."/>
        </authorList>
    </citation>
    <scope>NUCLEOTIDE SEQUENCE [LARGE SCALE GENOMIC DNA]</scope>
    <source>
        <strain evidence="1 2">DW4/3-1</strain>
    </source>
</reference>
<dbReference type="KEGG" id="sur:STAUR_0053"/>
<organism evidence="1 2">
    <name type="scientific">Stigmatella aurantiaca (strain DW4/3-1)</name>
    <dbReference type="NCBI Taxonomy" id="378806"/>
    <lineage>
        <taxon>Bacteria</taxon>
        <taxon>Pseudomonadati</taxon>
        <taxon>Myxococcota</taxon>
        <taxon>Myxococcia</taxon>
        <taxon>Myxococcales</taxon>
        <taxon>Cystobacterineae</taxon>
        <taxon>Archangiaceae</taxon>
        <taxon>Stigmatella</taxon>
    </lineage>
</organism>
<accession>E3FIW2</accession>